<dbReference type="InterPro" id="IPR027417">
    <property type="entry name" value="P-loop_NTPase"/>
</dbReference>
<dbReference type="Pfam" id="PF13476">
    <property type="entry name" value="AAA_23"/>
    <property type="match status" value="1"/>
</dbReference>
<dbReference type="PANTHER" id="PTHR32182:SF22">
    <property type="entry name" value="ATP-DEPENDENT ENDONUCLEASE, OLD FAMILY-RELATED"/>
    <property type="match status" value="1"/>
</dbReference>
<dbReference type="EMBL" id="BJUA01000017">
    <property type="protein sequence ID" value="GEK19089.1"/>
    <property type="molecule type" value="Genomic_DNA"/>
</dbReference>
<dbReference type="GO" id="GO:0005524">
    <property type="term" value="F:ATP binding"/>
    <property type="evidence" value="ECO:0007669"/>
    <property type="project" value="InterPro"/>
</dbReference>
<feature type="domain" description="Rad50/SbcC-type AAA" evidence="3">
    <location>
        <begin position="43"/>
        <end position="92"/>
    </location>
</feature>
<evidence type="ECO:0000256" key="1">
    <source>
        <dbReference type="ARBA" id="ARBA00023236"/>
    </source>
</evidence>
<dbReference type="Proteomes" id="UP000321386">
    <property type="component" value="Unassembled WGS sequence"/>
</dbReference>
<comment type="caution">
    <text evidence="4">The sequence shown here is derived from an EMBL/GenBank/DDBJ whole genome shotgun (WGS) entry which is preliminary data.</text>
</comment>
<dbReference type="Gene3D" id="3.40.50.300">
    <property type="entry name" value="P-loop containing nucleotide triphosphate hydrolases"/>
    <property type="match status" value="2"/>
</dbReference>
<evidence type="ECO:0000313" key="5">
    <source>
        <dbReference type="Proteomes" id="UP000321386"/>
    </source>
</evidence>
<feature type="domain" description="ATPase AAA-type core" evidence="2">
    <location>
        <begin position="320"/>
        <end position="436"/>
    </location>
</feature>
<dbReference type="GO" id="GO:0006302">
    <property type="term" value="P:double-strand break repair"/>
    <property type="evidence" value="ECO:0007669"/>
    <property type="project" value="TreeGrafter"/>
</dbReference>
<dbReference type="GO" id="GO:0016887">
    <property type="term" value="F:ATP hydrolysis activity"/>
    <property type="evidence" value="ECO:0007669"/>
    <property type="project" value="InterPro"/>
</dbReference>
<accession>A0A510UX06</accession>
<keyword evidence="1" id="KW-0227">DNA damage</keyword>
<dbReference type="InterPro" id="IPR038729">
    <property type="entry name" value="Rad50/SbcC_AAA"/>
</dbReference>
<keyword evidence="1" id="KW-0742">SOS response</keyword>
<sequence>MPREVSCRRHRARRPAASEYRPYVSSSAPRKWNTGVVLTTLCLRNFKSFGDVSVPFGPFTLIYGSNGVGKSNLLDALRFLLAIGQGRSVRDAIEGHASAAGGPTATVMTGIRGGAQNLPRYAAQTSVFELEVTLDNEQAGKITYTVAVDTSAYKIVREELKAARHSGAYVFSTHPDVAPLKQAPDSPAIAARYYTSSPGRNPSRSFSSHEFIINQFTGRKAETVANERWADVVRRELAALTPLELHPEVLRQYSPLGRFTLGEHGENFAAVTWSLLARAEIDQTVTESPGRAWPNIITAARRDGLDLNDESLDDETSDARARLAAICSWLAELTPRQIEGIAVEWAPTNEVIFSLFEAPHDRPLNARVLSDGTLRLAALAVALLGENRRETFVIEEIENGVNPARVQLLLRLVETATRPGGGKQVIATTHAPALLDSLSESLRRYTLVLGWDEENETSVVTSLEDLPGLEEAEGTSSLGDLLTEGWVQMAADR</sequence>
<dbReference type="OrthoDB" id="104167at2"/>
<name>A0A510UX06_9CELL</name>
<protein>
    <submittedName>
        <fullName evidence="4">Uncharacterized protein</fullName>
    </submittedName>
</protein>
<dbReference type="PANTHER" id="PTHR32182">
    <property type="entry name" value="DNA REPLICATION AND REPAIR PROTEIN RECF"/>
    <property type="match status" value="1"/>
</dbReference>
<dbReference type="SUPFAM" id="SSF52540">
    <property type="entry name" value="P-loop containing nucleoside triphosphate hydrolases"/>
    <property type="match status" value="1"/>
</dbReference>
<reference evidence="4 5" key="1">
    <citation type="submission" date="2019-07" db="EMBL/GenBank/DDBJ databases">
        <title>Whole genome shotgun sequence of Cellulomonas persica NBRC 101101.</title>
        <authorList>
            <person name="Hosoyama A."/>
            <person name="Uohara A."/>
            <person name="Ohji S."/>
            <person name="Ichikawa N."/>
        </authorList>
    </citation>
    <scope>NUCLEOTIDE SEQUENCE [LARGE SCALE GENOMIC DNA]</scope>
    <source>
        <strain evidence="4 5">NBRC 101101</strain>
    </source>
</reference>
<keyword evidence="5" id="KW-1185">Reference proteome</keyword>
<proteinExistence type="predicted"/>
<dbReference type="InterPro" id="IPR003959">
    <property type="entry name" value="ATPase_AAA_core"/>
</dbReference>
<dbReference type="GO" id="GO:0000731">
    <property type="term" value="P:DNA synthesis involved in DNA repair"/>
    <property type="evidence" value="ECO:0007669"/>
    <property type="project" value="TreeGrafter"/>
</dbReference>
<dbReference type="Pfam" id="PF13304">
    <property type="entry name" value="AAA_21"/>
    <property type="match status" value="1"/>
</dbReference>
<dbReference type="GO" id="GO:0009432">
    <property type="term" value="P:SOS response"/>
    <property type="evidence" value="ECO:0007669"/>
    <property type="project" value="UniProtKB-KW"/>
</dbReference>
<gene>
    <name evidence="4" type="ORF">CPE01_28220</name>
</gene>
<evidence type="ECO:0000259" key="2">
    <source>
        <dbReference type="Pfam" id="PF13304"/>
    </source>
</evidence>
<dbReference type="AlphaFoldDB" id="A0A510UX06"/>
<organism evidence="4 5">
    <name type="scientific">Cellulomonas persica</name>
    <dbReference type="NCBI Taxonomy" id="76861"/>
    <lineage>
        <taxon>Bacteria</taxon>
        <taxon>Bacillati</taxon>
        <taxon>Actinomycetota</taxon>
        <taxon>Actinomycetes</taxon>
        <taxon>Micrococcales</taxon>
        <taxon>Cellulomonadaceae</taxon>
        <taxon>Cellulomonas</taxon>
    </lineage>
</organism>
<evidence type="ECO:0000259" key="3">
    <source>
        <dbReference type="Pfam" id="PF13476"/>
    </source>
</evidence>
<evidence type="ECO:0000313" key="4">
    <source>
        <dbReference type="EMBL" id="GEK19089.1"/>
    </source>
</evidence>